<evidence type="ECO:0000313" key="1">
    <source>
        <dbReference type="EMBL" id="PVY62194.1"/>
    </source>
</evidence>
<comment type="caution">
    <text evidence="1">The sequence shown here is derived from an EMBL/GenBank/DDBJ whole genome shotgun (WGS) entry which is preliminary data.</text>
</comment>
<gene>
    <name evidence="1" type="ORF">C7440_1687</name>
</gene>
<dbReference type="AlphaFoldDB" id="A0A2U1CMI1"/>
<dbReference type="Proteomes" id="UP000246145">
    <property type="component" value="Unassembled WGS sequence"/>
</dbReference>
<sequence>MTCELTGYVYNKACVHCMVRKIKNLRSTTAPRFAKQKQLETFEWMGAHMAGLVKEELRNELQTG</sequence>
<accession>A0A2U1CMI1</accession>
<organism evidence="1 2">
    <name type="scientific">Pusillimonas noertemannii</name>
    <dbReference type="NCBI Taxonomy" id="305977"/>
    <lineage>
        <taxon>Bacteria</taxon>
        <taxon>Pseudomonadati</taxon>
        <taxon>Pseudomonadota</taxon>
        <taxon>Betaproteobacteria</taxon>
        <taxon>Burkholderiales</taxon>
        <taxon>Alcaligenaceae</taxon>
        <taxon>Pusillimonas</taxon>
    </lineage>
</organism>
<keyword evidence="2" id="KW-1185">Reference proteome</keyword>
<dbReference type="EMBL" id="QEKO01000002">
    <property type="protein sequence ID" value="PVY62194.1"/>
    <property type="molecule type" value="Genomic_DNA"/>
</dbReference>
<dbReference type="RefSeq" id="WP_116518185.1">
    <property type="nucleotide sequence ID" value="NZ_JACCEX010000002.1"/>
</dbReference>
<proteinExistence type="predicted"/>
<protein>
    <submittedName>
        <fullName evidence="1">Uncharacterized protein</fullName>
    </submittedName>
</protein>
<reference evidence="1 2" key="1">
    <citation type="submission" date="2018-04" db="EMBL/GenBank/DDBJ databases">
        <title>Genomic Encyclopedia of Type Strains, Phase IV (KMG-IV): sequencing the most valuable type-strain genomes for metagenomic binning, comparative biology and taxonomic classification.</title>
        <authorList>
            <person name="Goeker M."/>
        </authorList>
    </citation>
    <scope>NUCLEOTIDE SEQUENCE [LARGE SCALE GENOMIC DNA]</scope>
    <source>
        <strain evidence="1 2">DSM 10065</strain>
    </source>
</reference>
<name>A0A2U1CMI1_9BURK</name>
<evidence type="ECO:0000313" key="2">
    <source>
        <dbReference type="Proteomes" id="UP000246145"/>
    </source>
</evidence>